<name>A0ABS1N6A5_9ACTN</name>
<evidence type="ECO:0000313" key="2">
    <source>
        <dbReference type="EMBL" id="MBL1095425.1"/>
    </source>
</evidence>
<evidence type="ECO:0008006" key="4">
    <source>
        <dbReference type="Google" id="ProtNLM"/>
    </source>
</evidence>
<dbReference type="RefSeq" id="WP_201870694.1">
    <property type="nucleotide sequence ID" value="NZ_JAERRF010000001.1"/>
</dbReference>
<protein>
    <recommendedName>
        <fullName evidence="4">DUF3188 domain-containing protein</fullName>
    </recommendedName>
</protein>
<evidence type="ECO:0000313" key="3">
    <source>
        <dbReference type="Proteomes" id="UP000634229"/>
    </source>
</evidence>
<reference evidence="2 3" key="1">
    <citation type="submission" date="2021-01" db="EMBL/GenBank/DDBJ databases">
        <title>WGS of actinomycetes isolated from Thailand.</title>
        <authorList>
            <person name="Thawai C."/>
        </authorList>
    </citation>
    <scope>NUCLEOTIDE SEQUENCE [LARGE SCALE GENOMIC DNA]</scope>
    <source>
        <strain evidence="2 3">CA1R205</strain>
    </source>
</reference>
<dbReference type="EMBL" id="JAERRF010000001">
    <property type="protein sequence ID" value="MBL1095425.1"/>
    <property type="molecule type" value="Genomic_DNA"/>
</dbReference>
<evidence type="ECO:0000256" key="1">
    <source>
        <dbReference type="SAM" id="Phobius"/>
    </source>
</evidence>
<gene>
    <name evidence="2" type="ORF">JK363_01785</name>
</gene>
<comment type="caution">
    <text evidence="2">The sequence shown here is derived from an EMBL/GenBank/DDBJ whole genome shotgun (WGS) entry which is preliminary data.</text>
</comment>
<keyword evidence="1" id="KW-0812">Transmembrane</keyword>
<sequence length="73" mass="7686">MRKHPFEPAKLVAGLVMLGVGLAYAMDAAGRWDVRPLVLLPLAGVGLCLAGVVSAMTYAIRRPGQRTAEGEVP</sequence>
<proteinExistence type="predicted"/>
<keyword evidence="1" id="KW-0472">Membrane</keyword>
<dbReference type="Proteomes" id="UP000634229">
    <property type="component" value="Unassembled WGS sequence"/>
</dbReference>
<keyword evidence="3" id="KW-1185">Reference proteome</keyword>
<keyword evidence="1" id="KW-1133">Transmembrane helix</keyword>
<feature type="transmembrane region" description="Helical" evidence="1">
    <location>
        <begin position="37"/>
        <end position="60"/>
    </location>
</feature>
<organism evidence="2 3">
    <name type="scientific">Streptomyces coffeae</name>
    <dbReference type="NCBI Taxonomy" id="621382"/>
    <lineage>
        <taxon>Bacteria</taxon>
        <taxon>Bacillati</taxon>
        <taxon>Actinomycetota</taxon>
        <taxon>Actinomycetes</taxon>
        <taxon>Kitasatosporales</taxon>
        <taxon>Streptomycetaceae</taxon>
        <taxon>Streptomyces</taxon>
    </lineage>
</organism>
<accession>A0ABS1N6A5</accession>